<evidence type="ECO:0000313" key="1">
    <source>
        <dbReference type="EMBL" id="DAG04953.1"/>
    </source>
</evidence>
<dbReference type="EMBL" id="BK016246">
    <property type="protein sequence ID" value="DAG04953.1"/>
    <property type="molecule type" value="Genomic_DNA"/>
</dbReference>
<reference evidence="1" key="1">
    <citation type="journal article" date="2021" name="Proc. Natl. Acad. Sci. U.S.A.">
        <title>A Catalog of Tens of Thousands of Viruses from Human Metagenomes Reveals Hidden Associations with Chronic Diseases.</title>
        <authorList>
            <person name="Tisza M.J."/>
            <person name="Buck C.B."/>
        </authorList>
    </citation>
    <scope>NUCLEOTIDE SEQUENCE</scope>
    <source>
        <strain evidence="1">CtClL93</strain>
    </source>
</reference>
<proteinExistence type="predicted"/>
<accession>A0A8S5VDV1</accession>
<organism evidence="1">
    <name type="scientific">Siphoviridae sp. ctClL93</name>
    <dbReference type="NCBI Taxonomy" id="2825381"/>
    <lineage>
        <taxon>Viruses</taxon>
        <taxon>Duplodnaviria</taxon>
        <taxon>Heunggongvirae</taxon>
        <taxon>Uroviricota</taxon>
        <taxon>Caudoviricetes</taxon>
    </lineage>
</organism>
<name>A0A8S5VDV1_9CAUD</name>
<evidence type="ECO:0008006" key="2">
    <source>
        <dbReference type="Google" id="ProtNLM"/>
    </source>
</evidence>
<sequence>MADKTVGELPRASTVTTTDLFVLEQAGQAKSLTGQVLINDLATALDGHGGIKSITLNDDYTLTFIMSDDTEVQTTSVRGAPGAKGDKGTDGRAITSIEKIDTTGLVDTYKISFSDNTSVNFTVTNGASIKSIAKTGTSGLTDTYTVTLTDDTTSTFTVTNGNGIASITLQSGTHAAGTTDTYKITFTNGEYTTFPVYNGLNGTGSVVTVNDKNPDASGNVALTAADIPYTAEGTTTVKSEIGDRQMDTKTLEAETAIADGDAFPFYDASEGINRKTLWSNIVSKIRSALFGTLNGFLKANGSGTLSAVSTVPVANGGTGATTAANARTNLGITLANLGALSSAAGAVGATNLANNIPYTKFGLTSDQVRKITAGTAAPSGGSSGDIYIRYS</sequence>
<protein>
    <recommendedName>
        <fullName evidence="2">Tail fiber protein</fullName>
    </recommendedName>
</protein>